<evidence type="ECO:0000313" key="1">
    <source>
        <dbReference type="EMBL" id="GAH64128.1"/>
    </source>
</evidence>
<reference evidence="1" key="1">
    <citation type="journal article" date="2014" name="Front. Microbiol.">
        <title>High frequency of phylogenetically diverse reductive dehalogenase-homologous genes in deep subseafloor sedimentary metagenomes.</title>
        <authorList>
            <person name="Kawai M."/>
            <person name="Futagami T."/>
            <person name="Toyoda A."/>
            <person name="Takaki Y."/>
            <person name="Nishi S."/>
            <person name="Hori S."/>
            <person name="Arai W."/>
            <person name="Tsubouchi T."/>
            <person name="Morono Y."/>
            <person name="Uchiyama I."/>
            <person name="Ito T."/>
            <person name="Fujiyama A."/>
            <person name="Inagaki F."/>
            <person name="Takami H."/>
        </authorList>
    </citation>
    <scope>NUCLEOTIDE SEQUENCE</scope>
    <source>
        <strain evidence="1">Expedition CK06-06</strain>
    </source>
</reference>
<gene>
    <name evidence="1" type="ORF">S03H2_52190</name>
</gene>
<feature type="non-terminal residue" evidence="1">
    <location>
        <position position="1"/>
    </location>
</feature>
<protein>
    <recommendedName>
        <fullName evidence="2">ABM domain-containing protein</fullName>
    </recommendedName>
</protein>
<dbReference type="EMBL" id="BARU01033148">
    <property type="protein sequence ID" value="GAH64128.1"/>
    <property type="molecule type" value="Genomic_DNA"/>
</dbReference>
<comment type="caution">
    <text evidence="1">The sequence shown here is derived from an EMBL/GenBank/DDBJ whole genome shotgun (WGS) entry which is preliminary data.</text>
</comment>
<dbReference type="AlphaFoldDB" id="X1J2X4"/>
<organism evidence="1">
    <name type="scientific">marine sediment metagenome</name>
    <dbReference type="NCBI Taxonomy" id="412755"/>
    <lineage>
        <taxon>unclassified sequences</taxon>
        <taxon>metagenomes</taxon>
        <taxon>ecological metagenomes</taxon>
    </lineage>
</organism>
<evidence type="ECO:0008006" key="2">
    <source>
        <dbReference type="Google" id="ProtNLM"/>
    </source>
</evidence>
<proteinExistence type="predicted"/>
<name>X1J2X4_9ZZZZ</name>
<accession>X1J2X4</accession>
<sequence length="53" mass="6193">TKDEDTNRLIGLAIWDSKENWLAARPAMIDAVKDDPFDEWELKPPKVYHLIKV</sequence>